<accession>A0ABD3GMK7</accession>
<dbReference type="InterPro" id="IPR011009">
    <property type="entry name" value="Kinase-like_dom_sf"/>
</dbReference>
<evidence type="ECO:0008006" key="4">
    <source>
        <dbReference type="Google" id="ProtNLM"/>
    </source>
</evidence>
<feature type="region of interest" description="Disordered" evidence="1">
    <location>
        <begin position="1"/>
        <end position="31"/>
    </location>
</feature>
<dbReference type="EMBL" id="JBJQOH010000007">
    <property type="protein sequence ID" value="KAL3678409.1"/>
    <property type="molecule type" value="Genomic_DNA"/>
</dbReference>
<feature type="compositionally biased region" description="Acidic residues" evidence="1">
    <location>
        <begin position="15"/>
        <end position="27"/>
    </location>
</feature>
<gene>
    <name evidence="2" type="ORF">R1sor_021365</name>
</gene>
<evidence type="ECO:0000313" key="2">
    <source>
        <dbReference type="EMBL" id="KAL3678409.1"/>
    </source>
</evidence>
<feature type="compositionally biased region" description="Basic and acidic residues" evidence="1">
    <location>
        <begin position="1"/>
        <end position="11"/>
    </location>
</feature>
<evidence type="ECO:0000313" key="3">
    <source>
        <dbReference type="Proteomes" id="UP001633002"/>
    </source>
</evidence>
<organism evidence="2 3">
    <name type="scientific">Riccia sorocarpa</name>
    <dbReference type="NCBI Taxonomy" id="122646"/>
    <lineage>
        <taxon>Eukaryota</taxon>
        <taxon>Viridiplantae</taxon>
        <taxon>Streptophyta</taxon>
        <taxon>Embryophyta</taxon>
        <taxon>Marchantiophyta</taxon>
        <taxon>Marchantiopsida</taxon>
        <taxon>Marchantiidae</taxon>
        <taxon>Marchantiales</taxon>
        <taxon>Ricciaceae</taxon>
        <taxon>Riccia</taxon>
    </lineage>
</organism>
<dbReference type="Proteomes" id="UP001633002">
    <property type="component" value="Unassembled WGS sequence"/>
</dbReference>
<protein>
    <recommendedName>
        <fullName evidence="4">Protein kinase domain-containing protein</fullName>
    </recommendedName>
</protein>
<comment type="caution">
    <text evidence="2">The sequence shown here is derived from an EMBL/GenBank/DDBJ whole genome shotgun (WGS) entry which is preliminary data.</text>
</comment>
<dbReference type="Gene3D" id="1.10.510.10">
    <property type="entry name" value="Transferase(Phosphotransferase) domain 1"/>
    <property type="match status" value="1"/>
</dbReference>
<proteinExistence type="predicted"/>
<dbReference type="AlphaFoldDB" id="A0ABD3GMK7"/>
<evidence type="ECO:0000256" key="1">
    <source>
        <dbReference type="SAM" id="MobiDB-lite"/>
    </source>
</evidence>
<sequence length="412" mass="47842">MATSSRGDKGKAPMVEEEDIGTEEGELLDMHHPLPEAVVRFGSDKKRKKHAQEEFLRSGTLYDEWFNSREFESWTQDVVHVESEKKFVCVPGAAMRKNEEKKKWKETADLWTQWFQPPKSIKDHVCTSTKYKACESMSDNTICFISKDTFMRMDETTRLGVGGAGRTHRVGVVDEELVQVLEGHKVVHYALKVLHRLEGDKKIFRKHRLQIADTMVAGLKFMHFHKWLHCDIHWQNVLLHFPSWDWDETKARADSGRDNENKSLSHVIRRFLVFVGISDLGWAQSFEEVQNDFDPYPVGDEKPKRWIALELNPRLAIVDDEDGKKYMTKFSQESDIYALGWLKRELCRDFFTDMTIKSSSIRILKSEIKKVIGSGQTMVPCQYMPALKWITMPSQSPHQMIKRQTKSCGQRA</sequence>
<name>A0ABD3GMK7_9MARC</name>
<reference evidence="2 3" key="1">
    <citation type="submission" date="2024-09" db="EMBL/GenBank/DDBJ databases">
        <title>Chromosome-scale assembly of Riccia sorocarpa.</title>
        <authorList>
            <person name="Paukszto L."/>
        </authorList>
    </citation>
    <scope>NUCLEOTIDE SEQUENCE [LARGE SCALE GENOMIC DNA]</scope>
    <source>
        <strain evidence="2">LP-2024</strain>
        <tissue evidence="2">Aerial parts of the thallus</tissue>
    </source>
</reference>
<dbReference type="SUPFAM" id="SSF56112">
    <property type="entry name" value="Protein kinase-like (PK-like)"/>
    <property type="match status" value="1"/>
</dbReference>
<keyword evidence="3" id="KW-1185">Reference proteome</keyword>